<proteinExistence type="predicted"/>
<dbReference type="InterPro" id="IPR000835">
    <property type="entry name" value="HTH_MarR-typ"/>
</dbReference>
<evidence type="ECO:0000313" key="4">
    <source>
        <dbReference type="Proteomes" id="UP000058599"/>
    </source>
</evidence>
<dbReference type="Pfam" id="PF12802">
    <property type="entry name" value="MarR_2"/>
    <property type="match status" value="1"/>
</dbReference>
<dbReference type="Gene3D" id="2.30.110.10">
    <property type="entry name" value="Electron Transport, Fmn-binding Protein, Chain A"/>
    <property type="match status" value="1"/>
</dbReference>
<dbReference type="Proteomes" id="UP000058599">
    <property type="component" value="Chromosome"/>
</dbReference>
<dbReference type="GO" id="GO:0003700">
    <property type="term" value="F:DNA-binding transcription factor activity"/>
    <property type="evidence" value="ECO:0007669"/>
    <property type="project" value="InterPro"/>
</dbReference>
<dbReference type="KEGG" id="sgi:SGRAN_0233"/>
<dbReference type="SUPFAM" id="SSF46785">
    <property type="entry name" value="Winged helix' DNA-binding domain"/>
    <property type="match status" value="1"/>
</dbReference>
<evidence type="ECO:0000256" key="1">
    <source>
        <dbReference type="ARBA" id="ARBA00023002"/>
    </source>
</evidence>
<dbReference type="RefSeq" id="WP_082737032.1">
    <property type="nucleotide sequence ID" value="NZ_CP012199.1"/>
</dbReference>
<gene>
    <name evidence="3" type="ORF">SGRAN_0233</name>
</gene>
<dbReference type="SMART" id="SM00347">
    <property type="entry name" value="HTH_MARR"/>
    <property type="match status" value="1"/>
</dbReference>
<dbReference type="AlphaFoldDB" id="A0AA86GG21"/>
<dbReference type="SMART" id="SM00903">
    <property type="entry name" value="Flavin_Reduct"/>
    <property type="match status" value="1"/>
</dbReference>
<keyword evidence="1" id="KW-0560">Oxidoreductase</keyword>
<dbReference type="Pfam" id="PF01613">
    <property type="entry name" value="Flavin_Reduct"/>
    <property type="match status" value="1"/>
</dbReference>
<evidence type="ECO:0000259" key="2">
    <source>
        <dbReference type="PROSITE" id="PS50995"/>
    </source>
</evidence>
<dbReference type="Gene3D" id="1.10.10.10">
    <property type="entry name" value="Winged helix-like DNA-binding domain superfamily/Winged helix DNA-binding domain"/>
    <property type="match status" value="1"/>
</dbReference>
<organism evidence="3 4">
    <name type="scientific">Sphingopyxis granuli</name>
    <dbReference type="NCBI Taxonomy" id="267128"/>
    <lineage>
        <taxon>Bacteria</taxon>
        <taxon>Pseudomonadati</taxon>
        <taxon>Pseudomonadota</taxon>
        <taxon>Alphaproteobacteria</taxon>
        <taxon>Sphingomonadales</taxon>
        <taxon>Sphingomonadaceae</taxon>
        <taxon>Sphingopyxis</taxon>
    </lineage>
</organism>
<dbReference type="InterPro" id="IPR036390">
    <property type="entry name" value="WH_DNA-bd_sf"/>
</dbReference>
<reference evidence="3 4" key="1">
    <citation type="journal article" date="2016" name="BMC Genomics">
        <title>Genomic analysis of the nitrate-respiring Sphingopyxis granuli (formerly Sphingomonas macrogoltabida) strain TFA.</title>
        <authorList>
            <person name="Garcia-Romero I."/>
            <person name="Perez-Pulido A.J."/>
            <person name="Gonzalez-Flores Y.E."/>
            <person name="Reyes-Ramirez F."/>
            <person name="Santero E."/>
            <person name="Floriano B."/>
        </authorList>
    </citation>
    <scope>NUCLEOTIDE SEQUENCE [LARGE SCALE GENOMIC DNA]</scope>
    <source>
        <strain evidence="3 4">TFA</strain>
    </source>
</reference>
<dbReference type="GO" id="GO:0042602">
    <property type="term" value="F:riboflavin reductase (NADPH) activity"/>
    <property type="evidence" value="ECO:0007669"/>
    <property type="project" value="TreeGrafter"/>
</dbReference>
<dbReference type="InterPro" id="IPR002563">
    <property type="entry name" value="Flavin_Rdtase-like_dom"/>
</dbReference>
<dbReference type="InterPro" id="IPR050268">
    <property type="entry name" value="NADH-dep_flavin_reductase"/>
</dbReference>
<evidence type="ECO:0000313" key="3">
    <source>
        <dbReference type="EMBL" id="AMG72630.1"/>
    </source>
</evidence>
<dbReference type="InterPro" id="IPR036388">
    <property type="entry name" value="WH-like_DNA-bd_sf"/>
</dbReference>
<name>A0AA86GG21_9SPHN</name>
<accession>A0AA86GG21</accession>
<sequence>MEKPQTAQEIAAALRLALRGLVRPVAVLTAEHRGVRHAMAATAFCEVSMDPPSMLVCINRSNATYTAVAEGTEIGLSLLSEEQEEVSRRCGGGAAGEDKFAVGEWLLEAGKPPRLADGCAAMVLRIAQCVDHGTHVVVIGEIVDIAHGAAPAPLAFHDGAYFFPLTQAALNLVAQSRKTGEADGMNDGYLMMDLMRAFYWFDEGLQSALKARGWQSISRSQSFTLANIALGIHRPSDIARNLGISRQAVSKMLQEMGEQGLITVEPDPDDKRASLVGFSEKSAQLRADALEILMQLERTIGERIGARALKALRAALGQDWGALPA</sequence>
<keyword evidence="4" id="KW-1185">Reference proteome</keyword>
<dbReference type="GO" id="GO:0010181">
    <property type="term" value="F:FMN binding"/>
    <property type="evidence" value="ECO:0007669"/>
    <property type="project" value="InterPro"/>
</dbReference>
<dbReference type="InterPro" id="IPR012349">
    <property type="entry name" value="Split_barrel_FMN-bd"/>
</dbReference>
<dbReference type="PANTHER" id="PTHR30466">
    <property type="entry name" value="FLAVIN REDUCTASE"/>
    <property type="match status" value="1"/>
</dbReference>
<dbReference type="PROSITE" id="PS50995">
    <property type="entry name" value="HTH_MARR_2"/>
    <property type="match status" value="1"/>
</dbReference>
<dbReference type="PANTHER" id="PTHR30466:SF1">
    <property type="entry name" value="FMN REDUCTASE (NADH) RUTF"/>
    <property type="match status" value="1"/>
</dbReference>
<protein>
    <submittedName>
        <fullName evidence="3">MarR family transcriptional regulator</fullName>
    </submittedName>
</protein>
<feature type="domain" description="HTH marR-type" evidence="2">
    <location>
        <begin position="187"/>
        <end position="321"/>
    </location>
</feature>
<dbReference type="EMBL" id="CP012199">
    <property type="protein sequence ID" value="AMG72630.1"/>
    <property type="molecule type" value="Genomic_DNA"/>
</dbReference>
<dbReference type="SUPFAM" id="SSF50475">
    <property type="entry name" value="FMN-binding split barrel"/>
    <property type="match status" value="1"/>
</dbReference>